<dbReference type="InterPro" id="IPR023214">
    <property type="entry name" value="HAD_sf"/>
</dbReference>
<dbReference type="PANTHER" id="PTHR18901:SF38">
    <property type="entry name" value="PSEUDOURIDINE-5'-PHOSPHATASE"/>
    <property type="match status" value="1"/>
</dbReference>
<evidence type="ECO:0000256" key="8">
    <source>
        <dbReference type="ARBA" id="ARBA00083904"/>
    </source>
</evidence>
<dbReference type="GO" id="GO:0046872">
    <property type="term" value="F:metal ion binding"/>
    <property type="evidence" value="ECO:0007669"/>
    <property type="project" value="UniProtKB-KW"/>
</dbReference>
<dbReference type="SFLD" id="SFLDS00003">
    <property type="entry name" value="Haloacid_Dehalogenase"/>
    <property type="match status" value="1"/>
</dbReference>
<dbReference type="InterPro" id="IPR006439">
    <property type="entry name" value="HAD-SF_hydro_IA"/>
</dbReference>
<evidence type="ECO:0000313" key="10">
    <source>
        <dbReference type="Proteomes" id="UP000245119"/>
    </source>
</evidence>
<evidence type="ECO:0000256" key="4">
    <source>
        <dbReference type="ARBA" id="ARBA00022801"/>
    </source>
</evidence>
<evidence type="ECO:0000256" key="1">
    <source>
        <dbReference type="ARBA" id="ARBA00001946"/>
    </source>
</evidence>
<organism evidence="9 10">
    <name type="scientific">Pomacea canaliculata</name>
    <name type="common">Golden apple snail</name>
    <dbReference type="NCBI Taxonomy" id="400727"/>
    <lineage>
        <taxon>Eukaryota</taxon>
        <taxon>Metazoa</taxon>
        <taxon>Spiralia</taxon>
        <taxon>Lophotrochozoa</taxon>
        <taxon>Mollusca</taxon>
        <taxon>Gastropoda</taxon>
        <taxon>Caenogastropoda</taxon>
        <taxon>Architaenioglossa</taxon>
        <taxon>Ampullarioidea</taxon>
        <taxon>Ampullariidae</taxon>
        <taxon>Pomacea</taxon>
    </lineage>
</organism>
<dbReference type="EC" id="3.1.3.96" evidence="7"/>
<evidence type="ECO:0000313" key="9">
    <source>
        <dbReference type="EMBL" id="PVD18767.1"/>
    </source>
</evidence>
<accession>A0A2T7NC83</accession>
<gene>
    <name evidence="9" type="ORF">C0Q70_21319</name>
</gene>
<comment type="catalytic activity">
    <reaction evidence="6">
        <text>psi-UMP + H2O = pseudouridine + phosphate</text>
        <dbReference type="Rhea" id="RHEA:10944"/>
        <dbReference type="ChEBI" id="CHEBI:15377"/>
        <dbReference type="ChEBI" id="CHEBI:17802"/>
        <dbReference type="ChEBI" id="CHEBI:43474"/>
        <dbReference type="ChEBI" id="CHEBI:58380"/>
        <dbReference type="EC" id="3.1.3.96"/>
    </reaction>
</comment>
<reference evidence="9 10" key="1">
    <citation type="submission" date="2018-04" db="EMBL/GenBank/DDBJ databases">
        <title>The genome of golden apple snail Pomacea canaliculata provides insight into stress tolerance and invasive adaptation.</title>
        <authorList>
            <person name="Liu C."/>
            <person name="Liu B."/>
            <person name="Ren Y."/>
            <person name="Zhang Y."/>
            <person name="Wang H."/>
            <person name="Li S."/>
            <person name="Jiang F."/>
            <person name="Yin L."/>
            <person name="Zhang G."/>
            <person name="Qian W."/>
            <person name="Fan W."/>
        </authorList>
    </citation>
    <scope>NUCLEOTIDE SEQUENCE [LARGE SCALE GENOMIC DNA]</scope>
    <source>
        <strain evidence="9">SZHN2017</strain>
        <tissue evidence="9">Muscle</tissue>
    </source>
</reference>
<evidence type="ECO:0000256" key="3">
    <source>
        <dbReference type="ARBA" id="ARBA00022723"/>
    </source>
</evidence>
<comment type="cofactor">
    <cofactor evidence="1">
        <name>Mg(2+)</name>
        <dbReference type="ChEBI" id="CHEBI:18420"/>
    </cofactor>
</comment>
<dbReference type="SFLD" id="SFLDG01129">
    <property type="entry name" value="C1.5:_HAD__Beta-PGM__Phosphata"/>
    <property type="match status" value="1"/>
</dbReference>
<keyword evidence="10" id="KW-1185">Reference proteome</keyword>
<dbReference type="EMBL" id="PZQS01000014">
    <property type="protein sequence ID" value="PVD18767.1"/>
    <property type="molecule type" value="Genomic_DNA"/>
</dbReference>
<dbReference type="SUPFAM" id="SSF56784">
    <property type="entry name" value="HAD-like"/>
    <property type="match status" value="1"/>
</dbReference>
<proteinExistence type="inferred from homology"/>
<dbReference type="FunFam" id="1.10.150.240:FF:000001">
    <property type="entry name" value="Haloacid dehalogenase-like hydrolase domain"/>
    <property type="match status" value="1"/>
</dbReference>
<dbReference type="InterPro" id="IPR023198">
    <property type="entry name" value="PGP-like_dom2"/>
</dbReference>
<protein>
    <recommendedName>
        <fullName evidence="7">pseudouridine 5'-phosphatase</fullName>
        <ecNumber evidence="7">3.1.3.96</ecNumber>
    </recommendedName>
    <alternativeName>
        <fullName evidence="8">Pseudouridine-5'-monophosphatase</fullName>
    </alternativeName>
</protein>
<dbReference type="FunFam" id="3.40.50.1000:FF:000055">
    <property type="entry name" value="Haloacid dehalogenase-like hydrolase family protein"/>
    <property type="match status" value="1"/>
</dbReference>
<dbReference type="Gene3D" id="1.10.150.240">
    <property type="entry name" value="Putative phosphatase, domain 2"/>
    <property type="match status" value="1"/>
</dbReference>
<keyword evidence="4" id="KW-0378">Hydrolase</keyword>
<evidence type="ECO:0000256" key="2">
    <source>
        <dbReference type="ARBA" id="ARBA00006171"/>
    </source>
</evidence>
<dbReference type="NCBIfam" id="TIGR01509">
    <property type="entry name" value="HAD-SF-IA-v3"/>
    <property type="match status" value="1"/>
</dbReference>
<dbReference type="SFLD" id="SFLDG01135">
    <property type="entry name" value="C1.5.6:_HAD__Beta-PGM__Phospha"/>
    <property type="match status" value="1"/>
</dbReference>
<comment type="similarity">
    <text evidence="2">Belongs to the HAD-like hydrolase superfamily. CbbY/CbbZ/Gph/YieH family.</text>
</comment>
<dbReference type="GO" id="GO:1990738">
    <property type="term" value="F:pseudouridine 5'-phosphatase activity"/>
    <property type="evidence" value="ECO:0007669"/>
    <property type="project" value="UniProtKB-EC"/>
</dbReference>
<dbReference type="InterPro" id="IPR036412">
    <property type="entry name" value="HAD-like_sf"/>
</dbReference>
<dbReference type="OMA" id="IWCPHPG"/>
<dbReference type="Gene3D" id="3.40.50.1000">
    <property type="entry name" value="HAD superfamily/HAD-like"/>
    <property type="match status" value="1"/>
</dbReference>
<dbReference type="Pfam" id="PF00702">
    <property type="entry name" value="Hydrolase"/>
    <property type="match status" value="1"/>
</dbReference>
<sequence length="230" mass="25751">MTKPKITHVVFDVDGLLIDTESIYSKVIEEICSEYGKTFTWEIKAQQMGQTEHAAAIIIIDALQLPLTPDEYINRCKKKFEVLFPTVPLMPGAEKLVRHLHKHGIPMALASGSDRHNFDLKTKNHQELFSLFHHTVLSSSDSEVKHGKPSPDCFFVAAARFEEPVKSENVLVFEDAPNGVQAAIAAGMYVVWVPDPRADRSLLDRASGIVLDSLQDFRPEDFGFPSYNSI</sequence>
<dbReference type="AlphaFoldDB" id="A0A2T7NC83"/>
<keyword evidence="3" id="KW-0479">Metal-binding</keyword>
<comment type="caution">
    <text evidence="9">The sequence shown here is derived from an EMBL/GenBank/DDBJ whole genome shotgun (WGS) entry which is preliminary data.</text>
</comment>
<evidence type="ECO:0000256" key="6">
    <source>
        <dbReference type="ARBA" id="ARBA00052504"/>
    </source>
</evidence>
<evidence type="ECO:0000256" key="7">
    <source>
        <dbReference type="ARBA" id="ARBA00066578"/>
    </source>
</evidence>
<dbReference type="STRING" id="400727.A0A2T7NC83"/>
<keyword evidence="5" id="KW-0460">Magnesium</keyword>
<name>A0A2T7NC83_POMCA</name>
<dbReference type="PANTHER" id="PTHR18901">
    <property type="entry name" value="2-DEOXYGLUCOSE-6-PHOSPHATE PHOSPHATASE 2"/>
    <property type="match status" value="1"/>
</dbReference>
<dbReference type="OrthoDB" id="40579at2759"/>
<dbReference type="Proteomes" id="UP000245119">
    <property type="component" value="Linkage Group LG14"/>
</dbReference>
<evidence type="ECO:0000256" key="5">
    <source>
        <dbReference type="ARBA" id="ARBA00022842"/>
    </source>
</evidence>